<dbReference type="GO" id="GO:1902025">
    <property type="term" value="P:nitrate import"/>
    <property type="evidence" value="ECO:0007669"/>
    <property type="project" value="TreeGrafter"/>
</dbReference>
<sequence length="217" mass="23884">MAYIQSISILLILFAGFSCLPIPLTKARQFKLLNKQEKHDIPASLPTNASPHVLEQKRIPPPTNEKHEIDSSDAKNVPTEPGNSPRTGHSFPSRKENVQGKIDDFRHTESGPSPGFSCLPIPLTKARQFKLLNKQEKHDFPASLPTKASPHVLGQKRIPPPTNEKHEIDSSDAENVPTEPGNSPRTGHSFPSRKENVQGKIDDFKHTESGPSPGIGH</sequence>
<dbReference type="GO" id="GO:0005179">
    <property type="term" value="F:hormone activity"/>
    <property type="evidence" value="ECO:0007669"/>
    <property type="project" value="UniProtKB-KW"/>
</dbReference>
<dbReference type="PANTHER" id="PTHR33348">
    <property type="entry name" value="PRECURSOR OF CEP5"/>
    <property type="match status" value="1"/>
</dbReference>
<evidence type="ECO:0000256" key="8">
    <source>
        <dbReference type="SAM" id="MobiDB-lite"/>
    </source>
</evidence>
<dbReference type="AlphaFoldDB" id="A0AAD1YXK4"/>
<keyword evidence="6" id="KW-0732">Signal</keyword>
<name>A0AAD1YXK4_9LAMI</name>
<organism evidence="9 10">
    <name type="scientific">Fraxinus pennsylvanica</name>
    <dbReference type="NCBI Taxonomy" id="56036"/>
    <lineage>
        <taxon>Eukaryota</taxon>
        <taxon>Viridiplantae</taxon>
        <taxon>Streptophyta</taxon>
        <taxon>Embryophyta</taxon>
        <taxon>Tracheophyta</taxon>
        <taxon>Spermatophyta</taxon>
        <taxon>Magnoliopsida</taxon>
        <taxon>eudicotyledons</taxon>
        <taxon>Gunneridae</taxon>
        <taxon>Pentapetalae</taxon>
        <taxon>asterids</taxon>
        <taxon>lamiids</taxon>
        <taxon>Lamiales</taxon>
        <taxon>Oleaceae</taxon>
        <taxon>Oleeae</taxon>
        <taxon>Fraxinus</taxon>
    </lineage>
</organism>
<feature type="compositionally biased region" description="Basic and acidic residues" evidence="8">
    <location>
        <begin position="192"/>
        <end position="208"/>
    </location>
</feature>
<evidence type="ECO:0000313" key="10">
    <source>
        <dbReference type="Proteomes" id="UP000834106"/>
    </source>
</evidence>
<dbReference type="GO" id="GO:0048046">
    <property type="term" value="C:apoplast"/>
    <property type="evidence" value="ECO:0007669"/>
    <property type="project" value="UniProtKB-SubCell"/>
</dbReference>
<evidence type="ECO:0000256" key="5">
    <source>
        <dbReference type="ARBA" id="ARBA00022702"/>
    </source>
</evidence>
<keyword evidence="5" id="KW-0372">Hormone</keyword>
<evidence type="ECO:0000256" key="6">
    <source>
        <dbReference type="ARBA" id="ARBA00022729"/>
    </source>
</evidence>
<dbReference type="InterPro" id="IPR033250">
    <property type="entry name" value="CEP"/>
</dbReference>
<keyword evidence="7" id="KW-0379">Hydroxylation</keyword>
<evidence type="ECO:0000256" key="4">
    <source>
        <dbReference type="ARBA" id="ARBA00022525"/>
    </source>
</evidence>
<gene>
    <name evidence="9" type="ORF">FPE_LOCUS6224</name>
</gene>
<comment type="similarity">
    <text evidence="2">Belongs to the C-terminally encoded plant signaling peptide (CEP) family.</text>
</comment>
<evidence type="ECO:0000256" key="2">
    <source>
        <dbReference type="ARBA" id="ARBA00008963"/>
    </source>
</evidence>
<dbReference type="GO" id="GO:0048364">
    <property type="term" value="P:root development"/>
    <property type="evidence" value="ECO:0007669"/>
    <property type="project" value="InterPro"/>
</dbReference>
<evidence type="ECO:0000256" key="1">
    <source>
        <dbReference type="ARBA" id="ARBA00004271"/>
    </source>
</evidence>
<keyword evidence="4" id="KW-0964">Secreted</keyword>
<reference evidence="9" key="1">
    <citation type="submission" date="2023-05" db="EMBL/GenBank/DDBJ databases">
        <authorList>
            <person name="Huff M."/>
        </authorList>
    </citation>
    <scope>NUCLEOTIDE SEQUENCE</scope>
</reference>
<dbReference type="PANTHER" id="PTHR33348:SF3">
    <property type="entry name" value="PRECURSOR OF CEP1"/>
    <property type="match status" value="1"/>
</dbReference>
<evidence type="ECO:0000313" key="9">
    <source>
        <dbReference type="EMBL" id="CAI9758794.1"/>
    </source>
</evidence>
<dbReference type="Proteomes" id="UP000834106">
    <property type="component" value="Chromosome 3"/>
</dbReference>
<feature type="region of interest" description="Disordered" evidence="8">
    <location>
        <begin position="41"/>
        <end position="96"/>
    </location>
</feature>
<keyword evidence="3" id="KW-0052">Apoplast</keyword>
<dbReference type="GO" id="GO:0006995">
    <property type="term" value="P:cellular response to nitrogen starvation"/>
    <property type="evidence" value="ECO:0007669"/>
    <property type="project" value="UniProtKB-ARBA"/>
</dbReference>
<evidence type="ECO:0000256" key="7">
    <source>
        <dbReference type="ARBA" id="ARBA00023278"/>
    </source>
</evidence>
<comment type="subcellular location">
    <subcellularLocation>
        <location evidence="1">Secreted</location>
        <location evidence="1">Extracellular space</location>
        <location evidence="1">Apoplast</location>
    </subcellularLocation>
</comment>
<feature type="compositionally biased region" description="Basic and acidic residues" evidence="8">
    <location>
        <begin position="54"/>
        <end position="73"/>
    </location>
</feature>
<dbReference type="GO" id="GO:1901371">
    <property type="term" value="P:regulation of leaf morphogenesis"/>
    <property type="evidence" value="ECO:0007669"/>
    <property type="project" value="TreeGrafter"/>
</dbReference>
<protein>
    <submittedName>
        <fullName evidence="9">Uncharacterized protein</fullName>
    </submittedName>
</protein>
<proteinExistence type="inferred from homology"/>
<dbReference type="GO" id="GO:2000280">
    <property type="term" value="P:regulation of root development"/>
    <property type="evidence" value="ECO:0007669"/>
    <property type="project" value="TreeGrafter"/>
</dbReference>
<accession>A0AAD1YXK4</accession>
<feature type="region of interest" description="Disordered" evidence="8">
    <location>
        <begin position="140"/>
        <end position="217"/>
    </location>
</feature>
<evidence type="ECO:0000256" key="3">
    <source>
        <dbReference type="ARBA" id="ARBA00022523"/>
    </source>
</evidence>
<keyword evidence="10" id="KW-1185">Reference proteome</keyword>
<dbReference type="EMBL" id="OU503038">
    <property type="protein sequence ID" value="CAI9758794.1"/>
    <property type="molecule type" value="Genomic_DNA"/>
</dbReference>